<keyword evidence="4 6" id="KW-1133">Transmembrane helix</keyword>
<proteinExistence type="predicted"/>
<evidence type="ECO:0000256" key="4">
    <source>
        <dbReference type="ARBA" id="ARBA00022989"/>
    </source>
</evidence>
<evidence type="ECO:0000313" key="10">
    <source>
        <dbReference type="Proteomes" id="UP000293331"/>
    </source>
</evidence>
<feature type="transmembrane region" description="Helical" evidence="6">
    <location>
        <begin position="736"/>
        <end position="758"/>
    </location>
</feature>
<comment type="subcellular location">
    <subcellularLocation>
        <location evidence="1">Cell membrane</location>
        <topology evidence="1">Multi-pass membrane protein</topology>
    </subcellularLocation>
</comment>
<keyword evidence="2" id="KW-1003">Cell membrane</keyword>
<feature type="transmembrane region" description="Helical" evidence="6">
    <location>
        <begin position="386"/>
        <end position="410"/>
    </location>
</feature>
<keyword evidence="5 6" id="KW-0472">Membrane</keyword>
<dbReference type="GO" id="GO:0005886">
    <property type="term" value="C:plasma membrane"/>
    <property type="evidence" value="ECO:0007669"/>
    <property type="project" value="UniProtKB-SubCell"/>
</dbReference>
<feature type="transmembrane region" description="Helical" evidence="6">
    <location>
        <begin position="339"/>
        <end position="366"/>
    </location>
</feature>
<dbReference type="AlphaFoldDB" id="A0A4Q5LSQ7"/>
<evidence type="ECO:0000313" key="9">
    <source>
        <dbReference type="EMBL" id="RYU92429.1"/>
    </source>
</evidence>
<feature type="domain" description="MacB-like periplasmic core" evidence="8">
    <location>
        <begin position="434"/>
        <end position="621"/>
    </location>
</feature>
<name>A0A4Q5LSQ7_9SPHI</name>
<keyword evidence="3 6" id="KW-0812">Transmembrane</keyword>
<protein>
    <submittedName>
        <fullName evidence="9">FtsX-like permease family protein</fullName>
    </submittedName>
</protein>
<dbReference type="PANTHER" id="PTHR30572">
    <property type="entry name" value="MEMBRANE COMPONENT OF TRANSPORTER-RELATED"/>
    <property type="match status" value="1"/>
</dbReference>
<evidence type="ECO:0000256" key="5">
    <source>
        <dbReference type="ARBA" id="ARBA00023136"/>
    </source>
</evidence>
<evidence type="ECO:0000256" key="3">
    <source>
        <dbReference type="ARBA" id="ARBA00022692"/>
    </source>
</evidence>
<dbReference type="EMBL" id="SEWG01000001">
    <property type="protein sequence ID" value="RYU92429.1"/>
    <property type="molecule type" value="Genomic_DNA"/>
</dbReference>
<dbReference type="RefSeq" id="WP_129875156.1">
    <property type="nucleotide sequence ID" value="NZ_SEWG01000001.1"/>
</dbReference>
<reference evidence="9 10" key="1">
    <citation type="submission" date="2019-02" db="EMBL/GenBank/DDBJ databases">
        <title>Bacterial novel species Mucilaginibacter sp. 17JY9-4 isolated from soil.</title>
        <authorList>
            <person name="Jung H.-Y."/>
        </authorList>
    </citation>
    <scope>NUCLEOTIDE SEQUENCE [LARGE SCALE GENOMIC DNA]</scope>
    <source>
        <strain evidence="9 10">17JY9-4</strain>
    </source>
</reference>
<evidence type="ECO:0000259" key="8">
    <source>
        <dbReference type="Pfam" id="PF12704"/>
    </source>
</evidence>
<feature type="domain" description="ABC3 transporter permease C-terminal" evidence="7">
    <location>
        <begin position="298"/>
        <end position="412"/>
    </location>
</feature>
<feature type="transmembrane region" description="Helical" evidence="6">
    <location>
        <begin position="21"/>
        <end position="42"/>
    </location>
</feature>
<evidence type="ECO:0000256" key="6">
    <source>
        <dbReference type="SAM" id="Phobius"/>
    </source>
</evidence>
<feature type="transmembrane region" description="Helical" evidence="6">
    <location>
        <begin position="292"/>
        <end position="314"/>
    </location>
</feature>
<dbReference type="InterPro" id="IPR025857">
    <property type="entry name" value="MacB_PCD"/>
</dbReference>
<evidence type="ECO:0000256" key="1">
    <source>
        <dbReference type="ARBA" id="ARBA00004651"/>
    </source>
</evidence>
<dbReference type="PANTHER" id="PTHR30572:SF18">
    <property type="entry name" value="ABC-TYPE MACROLIDE FAMILY EXPORT SYSTEM PERMEASE COMPONENT 2"/>
    <property type="match status" value="1"/>
</dbReference>
<gene>
    <name evidence="9" type="ORF">EWM62_03065</name>
</gene>
<dbReference type="OrthoDB" id="1451596at2"/>
<dbReference type="Pfam" id="PF12704">
    <property type="entry name" value="MacB_PCD"/>
    <property type="match status" value="2"/>
</dbReference>
<feature type="transmembrane region" description="Helical" evidence="6">
    <location>
        <begin position="770"/>
        <end position="790"/>
    </location>
</feature>
<evidence type="ECO:0000259" key="7">
    <source>
        <dbReference type="Pfam" id="PF02687"/>
    </source>
</evidence>
<comment type="caution">
    <text evidence="9">The sequence shown here is derived from an EMBL/GenBank/DDBJ whole genome shotgun (WGS) entry which is preliminary data.</text>
</comment>
<organism evidence="9 10">
    <name type="scientific">Mucilaginibacter terrigena</name>
    <dbReference type="NCBI Taxonomy" id="2492395"/>
    <lineage>
        <taxon>Bacteria</taxon>
        <taxon>Pseudomonadati</taxon>
        <taxon>Bacteroidota</taxon>
        <taxon>Sphingobacteriia</taxon>
        <taxon>Sphingobacteriales</taxon>
        <taxon>Sphingobacteriaceae</taxon>
        <taxon>Mucilaginibacter</taxon>
    </lineage>
</organism>
<feature type="domain" description="MacB-like periplasmic core" evidence="8">
    <location>
        <begin position="20"/>
        <end position="235"/>
    </location>
</feature>
<feature type="transmembrane region" description="Helical" evidence="6">
    <location>
        <begin position="431"/>
        <end position="455"/>
    </location>
</feature>
<dbReference type="InterPro" id="IPR003838">
    <property type="entry name" value="ABC3_permease_C"/>
</dbReference>
<evidence type="ECO:0000256" key="2">
    <source>
        <dbReference type="ARBA" id="ARBA00022475"/>
    </source>
</evidence>
<feature type="transmembrane region" description="Helical" evidence="6">
    <location>
        <begin position="684"/>
        <end position="708"/>
    </location>
</feature>
<dbReference type="Proteomes" id="UP000293331">
    <property type="component" value="Unassembled WGS sequence"/>
</dbReference>
<dbReference type="InterPro" id="IPR050250">
    <property type="entry name" value="Macrolide_Exporter_MacB"/>
</dbReference>
<sequence>MFKNYIKTAFRSLKKNKGFTIINVFGLALGLCVCMLIVFYVIDELGYDKFNTKADRIYRANDEIRFGGNTNSYAVSPAPMAQTFLNDFPEVELAVRFRDRGSFKVRKGDENVQEQHVLYADPQIFDVFTLPMLHGDPKTALKNPRSVVINETTAKKYFDTDDAVGKSLTLNDTLFYKVTGVIKDMPKQSHFNTDIFICMTDLAESKEDAWLSNNFNTYILLKPGADVNKLNAKLKGMVSKYVGGQLQAAVHMSYEDLEKGGSYFRVNLIPLKDIHLKSNREAELSGNGNIQYVYMFSAIAIFILLIACVNFMNLSTARSSNRAREVGVRKVLGSPRKYLIAQFLSESVMVTLFATIISVIGAWLLLPLFNQLADKQLGFTAATFAWLLPALLVTVLVIGCLAGSYPAFFLSAFQPVDVLKGKLSSGFKGGFLRSFLVVFQFSISIFLIIGTLVIYHQLKFIQSKDLGFNREQVMVINNANALGDRAKVLKEQLGQLPGVVSTTMTGYIPTSGWRNSTTFFQDANRDTKTALSTQVWDIDEDYIGTMGMKLLQGRNFSKGNKADSTALVINEAAVKRLGVKDPINKELYYSMDNMAKNLKIYRIIGVVKDFNFNSLRENVTPVVFALQENRGSLAVRINTANTTGLIAQVKAKWHSVSPNQQLDYTFMDEDFERSYRTEQRMGGIFVAFTTMAIVIACLGLFGLAAYAAEQRTKEIGIRKVLGANVSIIVGMLSKDFIKLVLIAIVLASPLAWLAGRYWLQGFAYRDGIKWWIIAAAGTGAIVIAFITISFQSVKAALANPVKSLKSE</sequence>
<dbReference type="Pfam" id="PF02687">
    <property type="entry name" value="FtsX"/>
    <property type="match status" value="2"/>
</dbReference>
<keyword evidence="10" id="KW-1185">Reference proteome</keyword>
<dbReference type="GO" id="GO:0022857">
    <property type="term" value="F:transmembrane transporter activity"/>
    <property type="evidence" value="ECO:0007669"/>
    <property type="project" value="TreeGrafter"/>
</dbReference>
<accession>A0A4Q5LSQ7</accession>
<feature type="domain" description="ABC3 transporter permease C-terminal" evidence="7">
    <location>
        <begin position="687"/>
        <end position="796"/>
    </location>
</feature>